<reference evidence="2" key="1">
    <citation type="submission" date="2020-01" db="EMBL/GenBank/DDBJ databases">
        <authorList>
            <person name="Meier V. D."/>
            <person name="Meier V D."/>
        </authorList>
    </citation>
    <scope>NUCLEOTIDE SEQUENCE</scope>
    <source>
        <strain evidence="2">HLG_WM_MAG_03</strain>
    </source>
</reference>
<feature type="transmembrane region" description="Helical" evidence="1">
    <location>
        <begin position="339"/>
        <end position="357"/>
    </location>
</feature>
<feature type="transmembrane region" description="Helical" evidence="1">
    <location>
        <begin position="21"/>
        <end position="40"/>
    </location>
</feature>
<feature type="transmembrane region" description="Helical" evidence="1">
    <location>
        <begin position="78"/>
        <end position="95"/>
    </location>
</feature>
<sequence length="372" mass="43818">MYFFFKTIDRWSYKVLEVFKRFPLAVLSSFMVTIILAILVEVGDKIDAPFVVISNKLILVLSLGIFLFPALHLLSKKLWFKLVGVGLLALYFYYLPLNVLNSTTITHHFLLIFALCFMFLWAPFMDIKISNQNIWEWTQTIIQNLLVSLLLSLVFFMIFYITMYAVEKLFLFTLDERHYIQFGLFVLGIFAVSYFFYKMPKYIMLVQKNKYAEIGLVFTKYILTPSFFIYFLLLFAYIIKIILEKSYGEVNIDLLAVGYTFIAIGTYMHWTPIWDDANKKFRVFIWGSLFVLSIVLALSIYVRSLATSLDDHYLISLFTFWLVFISLYFLFIKKASYKWLFFSISLLIVISQSQQLIDVSLELYEKGVSFLE</sequence>
<evidence type="ECO:0000313" key="2">
    <source>
        <dbReference type="EMBL" id="CAA6815997.1"/>
    </source>
</evidence>
<feature type="transmembrane region" description="Helical" evidence="1">
    <location>
        <begin position="145"/>
        <end position="166"/>
    </location>
</feature>
<keyword evidence="1" id="KW-0472">Membrane</keyword>
<keyword evidence="1" id="KW-1133">Transmembrane helix</keyword>
<feature type="transmembrane region" description="Helical" evidence="1">
    <location>
        <begin position="218"/>
        <end position="242"/>
    </location>
</feature>
<protein>
    <recommendedName>
        <fullName evidence="3">DUF4153 domain-containing protein</fullName>
    </recommendedName>
</protein>
<feature type="transmembrane region" description="Helical" evidence="1">
    <location>
        <begin position="283"/>
        <end position="301"/>
    </location>
</feature>
<feature type="transmembrane region" description="Helical" evidence="1">
    <location>
        <begin position="52"/>
        <end position="71"/>
    </location>
</feature>
<accession>A0A6S6THQ9</accession>
<organism evidence="2">
    <name type="scientific">uncultured Sulfurovum sp</name>
    <dbReference type="NCBI Taxonomy" id="269237"/>
    <lineage>
        <taxon>Bacteria</taxon>
        <taxon>Pseudomonadati</taxon>
        <taxon>Campylobacterota</taxon>
        <taxon>Epsilonproteobacteria</taxon>
        <taxon>Campylobacterales</taxon>
        <taxon>Sulfurovaceae</taxon>
        <taxon>Sulfurovum</taxon>
        <taxon>environmental samples</taxon>
    </lineage>
</organism>
<feature type="transmembrane region" description="Helical" evidence="1">
    <location>
        <begin position="107"/>
        <end position="124"/>
    </location>
</feature>
<feature type="transmembrane region" description="Helical" evidence="1">
    <location>
        <begin position="178"/>
        <end position="197"/>
    </location>
</feature>
<keyword evidence="1" id="KW-0812">Transmembrane</keyword>
<evidence type="ECO:0000256" key="1">
    <source>
        <dbReference type="SAM" id="Phobius"/>
    </source>
</evidence>
<gene>
    <name evidence="2" type="ORF">HELGO_WM47186</name>
</gene>
<dbReference type="AlphaFoldDB" id="A0A6S6THQ9"/>
<feature type="transmembrane region" description="Helical" evidence="1">
    <location>
        <begin position="313"/>
        <end position="332"/>
    </location>
</feature>
<evidence type="ECO:0008006" key="3">
    <source>
        <dbReference type="Google" id="ProtNLM"/>
    </source>
</evidence>
<dbReference type="EMBL" id="CACVAR010000259">
    <property type="protein sequence ID" value="CAA6815997.1"/>
    <property type="molecule type" value="Genomic_DNA"/>
</dbReference>
<proteinExistence type="predicted"/>
<name>A0A6S6THQ9_9BACT</name>
<feature type="transmembrane region" description="Helical" evidence="1">
    <location>
        <begin position="254"/>
        <end position="271"/>
    </location>
</feature>